<sequence>MAYANAHYYATRDPLGADGDFITAPEISQMFGELIGLWCADLWMRAGQPDAAWVELGPGRGTLASDALRSMRRFGLDPAVHLVETSPVLRDQQAARVPAAVFHDDVSSLPADRPLIIVANEFFDALPIRQLVRSREGWRERVVTMDGGRFVPAIGQQPMDAAVPSLLRMQPPGTILESCPAGSAIMADLAGTLARQGGALLVIDYGYPATAPGDTLQAVKGHNHVDPFADLGEVDLTAHVDFGALAAVARGVGLRVSGPVGQGPFLRALGLDQRANALMAGQPDRRDAIASQRDRLAEDEQMGQLFKVMAAAAPGWPVPEGFAG</sequence>
<dbReference type="InterPro" id="IPR003788">
    <property type="entry name" value="NDUFAF7"/>
</dbReference>
<dbReference type="Proteomes" id="UP000503018">
    <property type="component" value="Chromosome"/>
</dbReference>
<dbReference type="GO" id="GO:0032259">
    <property type="term" value="P:methylation"/>
    <property type="evidence" value="ECO:0007669"/>
    <property type="project" value="UniProtKB-KW"/>
</dbReference>
<dbReference type="PANTHER" id="PTHR12049:SF7">
    <property type="entry name" value="PROTEIN ARGININE METHYLTRANSFERASE NDUFAF7, MITOCHONDRIAL"/>
    <property type="match status" value="1"/>
</dbReference>
<dbReference type="KEGG" id="slan:GV829_07440"/>
<evidence type="ECO:0000256" key="2">
    <source>
        <dbReference type="ARBA" id="ARBA00022679"/>
    </source>
</evidence>
<evidence type="ECO:0000313" key="4">
    <source>
        <dbReference type="Proteomes" id="UP000503018"/>
    </source>
</evidence>
<dbReference type="PANTHER" id="PTHR12049">
    <property type="entry name" value="PROTEIN ARGININE METHYLTRANSFERASE NDUFAF7, MITOCHONDRIAL"/>
    <property type="match status" value="1"/>
</dbReference>
<dbReference type="EMBL" id="CP053015">
    <property type="protein sequence ID" value="QJQ33639.1"/>
    <property type="molecule type" value="Genomic_DNA"/>
</dbReference>
<dbReference type="Gene3D" id="3.40.50.12710">
    <property type="match status" value="1"/>
</dbReference>
<protein>
    <submittedName>
        <fullName evidence="3">Class I SAM-dependent methyltransferase</fullName>
    </submittedName>
</protein>
<dbReference type="GO" id="GO:0035243">
    <property type="term" value="F:protein-arginine omega-N symmetric methyltransferase activity"/>
    <property type="evidence" value="ECO:0007669"/>
    <property type="project" value="TreeGrafter"/>
</dbReference>
<dbReference type="InterPro" id="IPR038375">
    <property type="entry name" value="NDUFAF7_sf"/>
</dbReference>
<name>A0A6M4AZV3_9SPHN</name>
<dbReference type="AlphaFoldDB" id="A0A6M4AZV3"/>
<reference evidence="3 4" key="1">
    <citation type="submission" date="2020-01" db="EMBL/GenBank/DDBJ databases">
        <title>Sphingomonas sp. strain CSW-10.</title>
        <authorList>
            <person name="Chen W.-M."/>
        </authorList>
    </citation>
    <scope>NUCLEOTIDE SEQUENCE [LARGE SCALE GENOMIC DNA]</scope>
    <source>
        <strain evidence="3 4">CSW-10</strain>
    </source>
</reference>
<evidence type="ECO:0000313" key="3">
    <source>
        <dbReference type="EMBL" id="QJQ33639.1"/>
    </source>
</evidence>
<gene>
    <name evidence="3" type="ORF">GV829_07440</name>
</gene>
<keyword evidence="4" id="KW-1185">Reference proteome</keyword>
<accession>A0A6M4AZV3</accession>
<keyword evidence="1 3" id="KW-0489">Methyltransferase</keyword>
<dbReference type="Pfam" id="PF02636">
    <property type="entry name" value="Methyltransf_28"/>
    <property type="match status" value="1"/>
</dbReference>
<proteinExistence type="predicted"/>
<dbReference type="SUPFAM" id="SSF53335">
    <property type="entry name" value="S-adenosyl-L-methionine-dependent methyltransferases"/>
    <property type="match status" value="1"/>
</dbReference>
<dbReference type="InterPro" id="IPR029063">
    <property type="entry name" value="SAM-dependent_MTases_sf"/>
</dbReference>
<organism evidence="3 4">
    <name type="scientific">Sphingomonas lacunae</name>
    <dbReference type="NCBI Taxonomy" id="2698828"/>
    <lineage>
        <taxon>Bacteria</taxon>
        <taxon>Pseudomonadati</taxon>
        <taxon>Pseudomonadota</taxon>
        <taxon>Alphaproteobacteria</taxon>
        <taxon>Sphingomonadales</taxon>
        <taxon>Sphingomonadaceae</taxon>
        <taxon>Sphingomonas</taxon>
    </lineage>
</organism>
<keyword evidence="2 3" id="KW-0808">Transferase</keyword>
<evidence type="ECO:0000256" key="1">
    <source>
        <dbReference type="ARBA" id="ARBA00022603"/>
    </source>
</evidence>